<keyword evidence="8" id="KW-0325">Glycoprotein</keyword>
<feature type="domain" description="Thyroglobulin type-1" evidence="12">
    <location>
        <begin position="169"/>
        <end position="247"/>
    </location>
</feature>
<evidence type="ECO:0000313" key="17">
    <source>
        <dbReference type="Xenbase" id="XB-GENE-484795"/>
    </source>
</evidence>
<dbReference type="GO" id="GO:0005615">
    <property type="term" value="C:extracellular space"/>
    <property type="evidence" value="ECO:0000318"/>
    <property type="project" value="GO_Central"/>
</dbReference>
<dbReference type="PRINTS" id="PR01980">
    <property type="entry name" value="IGFBPFAMILY4"/>
</dbReference>
<dbReference type="SMART" id="SM00121">
    <property type="entry name" value="IB"/>
    <property type="match status" value="1"/>
</dbReference>
<dbReference type="OrthoDB" id="8477465at2759"/>
<dbReference type="PANTHER" id="PTHR11551:SF7">
    <property type="entry name" value="INSULIN-LIKE GROWTH FACTOR-BINDING PROTEIN 4"/>
    <property type="match status" value="1"/>
</dbReference>
<dbReference type="AGR" id="Xenbase:XB-GENE-484795"/>
<dbReference type="PANTHER" id="PTHR11551">
    <property type="entry name" value="INSULIN-LIKE GROWTH FACTOR BINDING PROTEIN"/>
    <property type="match status" value="1"/>
</dbReference>
<dbReference type="Reactome" id="R-XTR-8957275">
    <property type="pathway name" value="Post-translational protein phosphorylation"/>
</dbReference>
<dbReference type="Gene3D" id="4.10.800.10">
    <property type="entry name" value="Thyroglobulin type-1"/>
    <property type="match status" value="1"/>
</dbReference>
<dbReference type="GO" id="GO:0031995">
    <property type="term" value="F:insulin-like growth factor II binding"/>
    <property type="evidence" value="ECO:0000318"/>
    <property type="project" value="GO_Central"/>
</dbReference>
<dbReference type="GeneTree" id="ENSGT00940000159647"/>
<dbReference type="Reactome" id="R-XTR-381426">
    <property type="pathway name" value="Regulation of Insulin-like Growth Factor (IGF) transport and uptake by Insulin-like Growth Factor Binding Proteins (IGFBPs)"/>
</dbReference>
<feature type="signal peptide" evidence="11">
    <location>
        <begin position="1"/>
        <end position="21"/>
    </location>
</feature>
<keyword evidence="15" id="KW-1185">Reference proteome</keyword>
<evidence type="ECO:0000313" key="15">
    <source>
        <dbReference type="Proteomes" id="UP000008143"/>
    </source>
</evidence>
<keyword evidence="5" id="KW-0964">Secreted</keyword>
<dbReference type="GO" id="GO:0031994">
    <property type="term" value="F:insulin-like growth factor I binding"/>
    <property type="evidence" value="ECO:0000318"/>
    <property type="project" value="GO_Central"/>
</dbReference>
<reference evidence="14" key="1">
    <citation type="journal article" date="2010" name="Science">
        <title>The genome of the Western clawed frog Xenopus tropicalis.</title>
        <authorList>
            <person name="Hellsten U."/>
            <person name="Harland R.M."/>
            <person name="Gilchrist M.J."/>
            <person name="Hendrix D."/>
            <person name="Jurka J."/>
            <person name="Kapitonov V."/>
            <person name="Ovcharenko I."/>
            <person name="Putnam N.H."/>
            <person name="Shu S."/>
            <person name="Taher L."/>
            <person name="Blitz I.L."/>
            <person name="Blumberg B."/>
            <person name="Dichmann D.S."/>
            <person name="Dubchak I."/>
            <person name="Amaya E."/>
            <person name="Detter J.C."/>
            <person name="Fletcher R."/>
            <person name="Gerhard D.S."/>
            <person name="Goodstein D."/>
            <person name="Graves T."/>
            <person name="Grigoriev I.V."/>
            <person name="Grimwood J."/>
            <person name="Kawashima T."/>
            <person name="Lindquist E."/>
            <person name="Lucas S.M."/>
            <person name="Mead P.E."/>
            <person name="Mitros T."/>
            <person name="Ogino H."/>
            <person name="Ohta Y."/>
            <person name="Poliakov A.V."/>
            <person name="Pollet N."/>
            <person name="Robert J."/>
            <person name="Salamov A."/>
            <person name="Sater A.K."/>
            <person name="Schmutz J."/>
            <person name="Terry A."/>
            <person name="Vize P.D."/>
            <person name="Warren W.C."/>
            <person name="Wells D."/>
            <person name="Wills A."/>
            <person name="Wilson R.K."/>
            <person name="Zimmerman L.B."/>
            <person name="Zorn A.M."/>
            <person name="Grainger R."/>
            <person name="Grammer T."/>
            <person name="Khokha M.K."/>
            <person name="Richardson P.M."/>
            <person name="Rokhsar D.S."/>
        </authorList>
    </citation>
    <scope>NUCLEOTIDE SEQUENCE [LARGE SCALE GENOMIC DNA]</scope>
    <source>
        <strain evidence="14">Nigerian</strain>
    </source>
</reference>
<comment type="subunit">
    <text evidence="3">Binds IGF2 more than IGF1.</text>
</comment>
<dbReference type="GO" id="GO:0043567">
    <property type="term" value="P:regulation of insulin-like growth factor receptor signaling pathway"/>
    <property type="evidence" value="ECO:0000318"/>
    <property type="project" value="GO_Central"/>
</dbReference>
<dbReference type="CDD" id="cd00191">
    <property type="entry name" value="TY"/>
    <property type="match status" value="1"/>
</dbReference>
<dbReference type="Pfam" id="PF00219">
    <property type="entry name" value="IGFBP"/>
    <property type="match status" value="1"/>
</dbReference>
<gene>
    <name evidence="14 16 17" type="primary">igfbp4</name>
</gene>
<dbReference type="PROSITE" id="PS51323">
    <property type="entry name" value="IGFBP_N_2"/>
    <property type="match status" value="1"/>
</dbReference>
<sequence>MMSGNCHPALLLLVLATFGMAEDAAIQCPPCSQEKLIRCTDPVGCQELVKEPGCGCCATCALPKGAPCGVYTARCGTGLRCYPPRGSEKPLHTLMHGQGLCTEIGEIESITETFPKTEEDHPNISIHPCGQQDKMCIQKHQAKIHRSQGQSGKQFTKNTNNAPVPEIHLGVCQKDLNRALEKLAAYQTRTQEDFLSIPIPNCDRNGNYNPKQCHPALDGQRGKCWCVDRKTGVKLHIPYDPVLDADCQQIKILSSVKPKQSLEASRARRTLQRGVTARVCGGPKAT</sequence>
<comment type="subcellular location">
    <subcellularLocation>
        <location evidence="2">Secreted</location>
    </subcellularLocation>
</comment>
<evidence type="ECO:0000256" key="6">
    <source>
        <dbReference type="ARBA" id="ARBA00022553"/>
    </source>
</evidence>
<evidence type="ECO:0000259" key="13">
    <source>
        <dbReference type="PROSITE" id="PS51323"/>
    </source>
</evidence>
<dbReference type="CTD" id="3487"/>
<protein>
    <recommendedName>
        <fullName evidence="4">Insulin-like growth factor-binding protein 4</fullName>
    </recommendedName>
</protein>
<dbReference type="OMA" id="WHAYPEL"/>
<dbReference type="GeneID" id="100498651"/>
<evidence type="ECO:0000256" key="3">
    <source>
        <dbReference type="ARBA" id="ARBA00011592"/>
    </source>
</evidence>
<evidence type="ECO:0000256" key="2">
    <source>
        <dbReference type="ARBA" id="ARBA00004613"/>
    </source>
</evidence>
<comment type="function">
    <text evidence="1">IGF-binding proteins prolong the half-life of the IGFs and have been shown to either inhibit or stimulate the growth promoting effects of the IGFs on cell culture. They alter the interaction of IGFs with their cell surface receptors.</text>
</comment>
<dbReference type="Gene3D" id="4.10.40.20">
    <property type="match status" value="1"/>
</dbReference>
<evidence type="ECO:0000256" key="1">
    <source>
        <dbReference type="ARBA" id="ARBA00003811"/>
    </source>
</evidence>
<reference evidence="14" key="2">
    <citation type="submission" date="2021-03" db="UniProtKB">
        <authorList>
            <consortium name="Ensembl"/>
        </authorList>
    </citation>
    <scope>IDENTIFICATION</scope>
</reference>
<dbReference type="PROSITE" id="PS00222">
    <property type="entry name" value="IGFBP_N_1"/>
    <property type="match status" value="1"/>
</dbReference>
<comment type="caution">
    <text evidence="10">Lacks conserved residue(s) required for the propagation of feature annotation.</text>
</comment>
<reference evidence="16" key="3">
    <citation type="submission" date="2025-04" db="UniProtKB">
        <authorList>
            <consortium name="RefSeq"/>
        </authorList>
    </citation>
    <scope>IDENTIFICATION</scope>
    <source>
        <strain evidence="16">Nigerian</strain>
        <tissue evidence="16">Liver and blood</tissue>
    </source>
</reference>
<keyword evidence="11" id="KW-0732">Signal</keyword>
<evidence type="ECO:0000256" key="9">
    <source>
        <dbReference type="ARBA" id="ARBA00023183"/>
    </source>
</evidence>
<dbReference type="AlphaFoldDB" id="A0A803K6D4"/>
<accession>A0A803K6D4</accession>
<name>A0A803K6D4_XENTR</name>
<dbReference type="Ensembl" id="ENSXETT00000119069">
    <property type="protein sequence ID" value="ENSXETP00000115926"/>
    <property type="gene ID" value="ENSXETG00000042693"/>
</dbReference>
<keyword evidence="9" id="KW-0340">Growth factor binding</keyword>
<feature type="chain" id="PRO_5044663080" description="Insulin-like growth factor-binding protein 4" evidence="11">
    <location>
        <begin position="22"/>
        <end position="286"/>
    </location>
</feature>
<evidence type="ECO:0000256" key="11">
    <source>
        <dbReference type="SAM" id="SignalP"/>
    </source>
</evidence>
<dbReference type="KEGG" id="xtr:100498651"/>
<evidence type="ECO:0000313" key="16">
    <source>
        <dbReference type="RefSeq" id="XP_031750549.1"/>
    </source>
</evidence>
<evidence type="ECO:0000313" key="14">
    <source>
        <dbReference type="Ensembl" id="ENSXETP00000115926"/>
    </source>
</evidence>
<dbReference type="Xenbase" id="XB-GENE-484795">
    <property type="gene designation" value="igfbp4"/>
</dbReference>
<dbReference type="InterPro" id="IPR000716">
    <property type="entry name" value="Thyroglobulin_1"/>
</dbReference>
<evidence type="ECO:0000256" key="8">
    <source>
        <dbReference type="ARBA" id="ARBA00023180"/>
    </source>
</evidence>
<dbReference type="SUPFAM" id="SSF57610">
    <property type="entry name" value="Thyroglobulin type-1 domain"/>
    <property type="match status" value="1"/>
</dbReference>
<organism evidence="14">
    <name type="scientific">Xenopus tropicalis</name>
    <name type="common">Western clawed frog</name>
    <name type="synonym">Silurana tropicalis</name>
    <dbReference type="NCBI Taxonomy" id="8364"/>
    <lineage>
        <taxon>Eukaryota</taxon>
        <taxon>Metazoa</taxon>
        <taxon>Chordata</taxon>
        <taxon>Craniata</taxon>
        <taxon>Vertebrata</taxon>
        <taxon>Euteleostomi</taxon>
        <taxon>Amphibia</taxon>
        <taxon>Batrachia</taxon>
        <taxon>Anura</taxon>
        <taxon>Pipoidea</taxon>
        <taxon>Pipidae</taxon>
        <taxon>Xenopodinae</taxon>
        <taxon>Xenopus</taxon>
        <taxon>Silurana</taxon>
    </lineage>
</organism>
<keyword evidence="6" id="KW-0597">Phosphoprotein</keyword>
<dbReference type="InterPro" id="IPR022327">
    <property type="entry name" value="IGFBP-4"/>
</dbReference>
<evidence type="ECO:0000259" key="12">
    <source>
        <dbReference type="PROSITE" id="PS51162"/>
    </source>
</evidence>
<dbReference type="SMART" id="SM00211">
    <property type="entry name" value="TY"/>
    <property type="match status" value="1"/>
</dbReference>
<dbReference type="InterPro" id="IPR022321">
    <property type="entry name" value="IGFBP_1-6_chordata"/>
</dbReference>
<dbReference type="SUPFAM" id="SSF57184">
    <property type="entry name" value="Growth factor receptor domain"/>
    <property type="match status" value="1"/>
</dbReference>
<keyword evidence="7" id="KW-1015">Disulfide bond</keyword>
<dbReference type="InterPro" id="IPR017891">
    <property type="entry name" value="Insulin_GF-bd_Cys-rich_CS"/>
</dbReference>
<dbReference type="FunFam" id="4.10.40.20:FF:000001">
    <property type="entry name" value="Insulin-like growth factor binding protein 5"/>
    <property type="match status" value="1"/>
</dbReference>
<dbReference type="PRINTS" id="PR01976">
    <property type="entry name" value="IGFBPFAMILY"/>
</dbReference>
<feature type="domain" description="IGFBP N-terminal" evidence="13">
    <location>
        <begin position="24"/>
        <end position="104"/>
    </location>
</feature>
<dbReference type="Proteomes" id="UP000008143">
    <property type="component" value="Chromosome 10"/>
</dbReference>
<evidence type="ECO:0000256" key="4">
    <source>
        <dbReference type="ARBA" id="ARBA00013680"/>
    </source>
</evidence>
<dbReference type="RefSeq" id="XP_031750549.1">
    <property type="nucleotide sequence ID" value="XM_031894689.1"/>
</dbReference>
<evidence type="ECO:0000256" key="5">
    <source>
        <dbReference type="ARBA" id="ARBA00022525"/>
    </source>
</evidence>
<dbReference type="PROSITE" id="PS51162">
    <property type="entry name" value="THYROGLOBULIN_1_2"/>
    <property type="match status" value="1"/>
</dbReference>
<dbReference type="InterPro" id="IPR009030">
    <property type="entry name" value="Growth_fac_rcpt_cys_sf"/>
</dbReference>
<dbReference type="InterPro" id="IPR036857">
    <property type="entry name" value="Thyroglobulin_1_sf"/>
</dbReference>
<evidence type="ECO:0000256" key="7">
    <source>
        <dbReference type="ARBA" id="ARBA00023157"/>
    </source>
</evidence>
<evidence type="ECO:0000256" key="10">
    <source>
        <dbReference type="PROSITE-ProRule" id="PRU00500"/>
    </source>
</evidence>
<proteinExistence type="predicted"/>
<dbReference type="FunFam" id="4.10.800.10:FF:000002">
    <property type="entry name" value="Insulin-like growth factor-binding protein 2"/>
    <property type="match status" value="1"/>
</dbReference>
<dbReference type="Pfam" id="PF00086">
    <property type="entry name" value="Thyroglobulin_1"/>
    <property type="match status" value="1"/>
</dbReference>
<dbReference type="InterPro" id="IPR000867">
    <property type="entry name" value="IGFBP-like"/>
</dbReference>